<dbReference type="Pfam" id="PF00501">
    <property type="entry name" value="AMP-binding"/>
    <property type="match status" value="1"/>
</dbReference>
<comment type="caution">
    <text evidence="5">The sequence shown here is derived from an EMBL/GenBank/DDBJ whole genome shotgun (WGS) entry which is preliminary data.</text>
</comment>
<dbReference type="GO" id="GO:0005783">
    <property type="term" value="C:endoplasmic reticulum"/>
    <property type="evidence" value="ECO:0007669"/>
    <property type="project" value="TreeGrafter"/>
</dbReference>
<dbReference type="PANTHER" id="PTHR43272">
    <property type="entry name" value="LONG-CHAIN-FATTY-ACID--COA LIGASE"/>
    <property type="match status" value="1"/>
</dbReference>
<keyword evidence="3" id="KW-0443">Lipid metabolism</keyword>
<evidence type="ECO:0000256" key="3">
    <source>
        <dbReference type="ARBA" id="ARBA00023098"/>
    </source>
</evidence>
<dbReference type="PROSITE" id="PS00455">
    <property type="entry name" value="AMP_BINDING"/>
    <property type="match status" value="1"/>
</dbReference>
<reference evidence="5" key="1">
    <citation type="submission" date="2009-10" db="EMBL/GenBank/DDBJ databases">
        <title>Diversity of trophic interactions inside an arsenic-rich microbial ecosystem.</title>
        <authorList>
            <person name="Bertin P.N."/>
            <person name="Heinrich-Salmeron A."/>
            <person name="Pelletier E."/>
            <person name="Goulhen-Chollet F."/>
            <person name="Arsene-Ploetze F."/>
            <person name="Gallien S."/>
            <person name="Calteau A."/>
            <person name="Vallenet D."/>
            <person name="Casiot C."/>
            <person name="Chane-Woon-Ming B."/>
            <person name="Giloteaux L."/>
            <person name="Barakat M."/>
            <person name="Bonnefoy V."/>
            <person name="Bruneel O."/>
            <person name="Chandler M."/>
            <person name="Cleiss J."/>
            <person name="Duran R."/>
            <person name="Elbaz-Poulichet F."/>
            <person name="Fonknechten N."/>
            <person name="Lauga B."/>
            <person name="Mornico D."/>
            <person name="Ortet P."/>
            <person name="Schaeffer C."/>
            <person name="Siguier P."/>
            <person name="Alexander Thil Smith A."/>
            <person name="Van Dorsselaer A."/>
            <person name="Weissenbach J."/>
            <person name="Medigue C."/>
            <person name="Le Paslier D."/>
        </authorList>
    </citation>
    <scope>NUCLEOTIDE SEQUENCE</scope>
</reference>
<dbReference type="PRINTS" id="PR00154">
    <property type="entry name" value="AMPBINDING"/>
</dbReference>
<dbReference type="CDD" id="cd05907">
    <property type="entry name" value="VL_LC_FACS_like"/>
    <property type="match status" value="1"/>
</dbReference>
<protein>
    <submittedName>
        <fullName evidence="5">Putative long-chain-fatty-acid--CoA ligase (Long-chain acyl-CoA synthetase) (LACS)</fullName>
        <ecNumber evidence="5">6.2.1.3</ecNumber>
    </submittedName>
</protein>
<feature type="domain" description="AMP-dependent synthetase/ligase" evidence="4">
    <location>
        <begin position="21"/>
        <end position="421"/>
    </location>
</feature>
<keyword evidence="2" id="KW-0276">Fatty acid metabolism</keyword>
<dbReference type="InterPro" id="IPR020845">
    <property type="entry name" value="AMP-binding_CS"/>
</dbReference>
<proteinExistence type="predicted"/>
<evidence type="ECO:0000313" key="5">
    <source>
        <dbReference type="EMBL" id="CBH74258.1"/>
    </source>
</evidence>
<dbReference type="AlphaFoldDB" id="E6PCS4"/>
<evidence type="ECO:0000256" key="2">
    <source>
        <dbReference type="ARBA" id="ARBA00022832"/>
    </source>
</evidence>
<accession>E6PCS4</accession>
<dbReference type="GO" id="GO:0004467">
    <property type="term" value="F:long-chain fatty acid-CoA ligase activity"/>
    <property type="evidence" value="ECO:0007669"/>
    <property type="project" value="UniProtKB-EC"/>
</dbReference>
<dbReference type="PANTHER" id="PTHR43272:SF32">
    <property type="entry name" value="AMP-DEPENDENT SYNTHETASE_LIGASE DOMAIN-CONTAINING PROTEIN"/>
    <property type="match status" value="1"/>
</dbReference>
<name>E6PCS4_9ZZZZ</name>
<dbReference type="EMBL" id="CABL01000001">
    <property type="protein sequence ID" value="CBH74258.1"/>
    <property type="molecule type" value="Genomic_DNA"/>
</dbReference>
<evidence type="ECO:0000256" key="1">
    <source>
        <dbReference type="ARBA" id="ARBA00022598"/>
    </source>
</evidence>
<dbReference type="EC" id="6.2.1.3" evidence="5"/>
<dbReference type="SUPFAM" id="SSF56801">
    <property type="entry name" value="Acetyl-CoA synthetase-like"/>
    <property type="match status" value="1"/>
</dbReference>
<dbReference type="InterPro" id="IPR000873">
    <property type="entry name" value="AMP-dep_synth/lig_dom"/>
</dbReference>
<sequence length="599" mass="65577">MVDWMSERETLPELITRVLSEPRDRALSERRGDGWADLSSTELLERARNIACAIRAAGLQGGDRVALIGHNSIDWVATSFGILMSGCIVVPIYPTQAGDITAYILKHSEAKMLVVDTEATLQMLGAAIPVLPRAIVFESKGPFALSTFESDGAKARAADSSLPESYYASLAADDLAILIYTSGTTGNPKGVMLSHDNIAFDAKSSLYGAFAVLTPQDRVLSVLPFSHIYEQTMMFIYFLAKPTYFICHDANELISDLLHVRPNYMTCVPRIFDRLLAGINGNALRAGGIQARLVPWALRTARHWARAKTFGGFNPLLSAQYAVAKRLVLDKVRSRLGLDAMKFFSSGSAALHVDVAMTYLGLGMPIMQGYGLTETSPVVTVNYPEKNKYGSVGAVIPGVDVSIAADGEVLTRGRHVMLGYYREPEATQAVLSGGWFHTGDIGEVDENGYLTITDRKKEVFKTATGKFVAPARVESAIKRSMFVAQAMVFGDGRPYPGALVCPNWENLRAELELPTDATVDDLAKRDDVKAFYSAEVRKRTADLGSFEQIRRAVVIPREFSVESGELSPSMKVKRRVVESRYAGAIDEFYRSDPKIQSVA</sequence>
<dbReference type="GO" id="GO:0016020">
    <property type="term" value="C:membrane"/>
    <property type="evidence" value="ECO:0007669"/>
    <property type="project" value="TreeGrafter"/>
</dbReference>
<organism evidence="5">
    <name type="scientific">mine drainage metagenome</name>
    <dbReference type="NCBI Taxonomy" id="410659"/>
    <lineage>
        <taxon>unclassified sequences</taxon>
        <taxon>metagenomes</taxon>
        <taxon>ecological metagenomes</taxon>
    </lineage>
</organism>
<dbReference type="InterPro" id="IPR042099">
    <property type="entry name" value="ANL_N_sf"/>
</dbReference>
<dbReference type="InterPro" id="IPR020459">
    <property type="entry name" value="AMP-binding"/>
</dbReference>
<evidence type="ECO:0000259" key="4">
    <source>
        <dbReference type="Pfam" id="PF00501"/>
    </source>
</evidence>
<dbReference type="Gene3D" id="3.40.50.12780">
    <property type="entry name" value="N-terminal domain of ligase-like"/>
    <property type="match status" value="1"/>
</dbReference>
<dbReference type="Pfam" id="PF23562">
    <property type="entry name" value="AMP-binding_C_3"/>
    <property type="match status" value="1"/>
</dbReference>
<gene>
    <name evidence="5" type="ORF">CARN1_2145</name>
</gene>
<keyword evidence="1 5" id="KW-0436">Ligase</keyword>